<dbReference type="EMBL" id="CP008726">
    <property type="protein sequence ID" value="AIO67295.1"/>
    <property type="molecule type" value="Genomic_DNA"/>
</dbReference>
<dbReference type="GO" id="GO:0051116">
    <property type="term" value="F:cobaltochelatase activity"/>
    <property type="evidence" value="ECO:0007669"/>
    <property type="project" value="UniProtKB-UniRule"/>
</dbReference>
<keyword evidence="4" id="KW-0436">Ligase</keyword>
<dbReference type="InterPro" id="IPR011953">
    <property type="entry name" value="Cobalto_CobN"/>
</dbReference>
<dbReference type="PANTHER" id="PTHR44119:SF4">
    <property type="entry name" value="AEROBIC COBALTOCHELATASE SUBUNIT COBN"/>
    <property type="match status" value="1"/>
</dbReference>
<evidence type="ECO:0000313" key="4">
    <source>
        <dbReference type="EMBL" id="AIO67295.1"/>
    </source>
</evidence>
<proteinExistence type="predicted"/>
<dbReference type="NCBIfam" id="TIGR02257">
    <property type="entry name" value="cobalto_cobN"/>
    <property type="match status" value="1"/>
</dbReference>
<sequence>MHLLRTTPGGFVDDTAGVVRIDQRPADIVILSSADTTLSLLASAVPKLGGGFPSVRLANVTFLRQPASVDFYIDDVLRHARVVVIDHLGGETYWPYGIEQAIALADRTGQRLAMFSGDLQEDPNLIAKSTVAPELCRLWWRYLREGGPANAEGLLRSIAHHALGVGDEPEPPRPLPAAALYHPAQASPSLDDWRARWRESAPVVAILFYKAHWQAANTAVFDALADALARVGLNPLPIAVTSLKDAMSRAVVDTLCADANVALVLNTTAFAAGAPGAAEPEALAGDAPVLQVILSGGNRDAWLADPHGLNARDIAMHVALPEVDGRIVTRAVSFKGLAYRCPHTEVDVVRYQPDDERIAFVAELSRRWCRLRTLDNAEKRVALVLANYPASEGRIGNGVGLDTPASALAVLAMLRDEGYRVAELPGDGDALLARITEGVTNDPSTRALRPAFQSYPLDDYLRRFAQLPDAVRRALNERWGPPEADPTLRQRRFAIAGWRAGRVFVGVQPSRSRGGDDYANYHDADLVPPHAYLAFYFWLRDAFGIDAIVHVGKHGNLEWLPGKSVALSDACWPDLILGPMPHLYPFIVNDPGEGSQAKRRAQAVIVDHLMPPLTRAENYGPLQDLERQVDEYYDALMVDARRAKVLRETILATIVEHRLHEELSIARPDGRDAEDALLTRVDAWLCELKEAQIRDGLHTFGSSPRGRQRRDTLVALARFPAGDGRGGHAGLIGALARDLALGDDFDPLASDWAAPWTGPRPDALRAVSGEPWRHAGDTRERLELLAGRLIERVCGEGGDADAHGDEASLSAHDARDGGEFAADAHGANGALASEASRRVPDVNGAASAEALRDAPAPAHGRASQSGTAAGAMRRDIRAAGRPPADRASFDGTALDPAARRLTTVDGEVAASVEPQAGPRQSTRAARGESTVGAAPASGATREAETPDAATRPDASTSVDLARAAAHWPHAHAVLERIARDVLPRLDACGDEELRQLRRGLEGRFVPPGPSGSPSRGRPDVLPTGRNFYSVDTRAVPTQAAWTIGLKSAQQLIERHLQEHGDYPRAVGLSVWGTATMRTGGDDIAQALALLGVRPKWAPGSHRVTDFEILPIEIFDRPRIDVTLRVSGFFRDAFANVMHLFDAAVQAVAELDEPEHLNPVRARVRREADALAARGVPADEARRRAGWRVFGARPGGYGAGLQALIDGRHWQTDADLAHAYRTWGGYAYAQNSAGEAAHDAFGARLATIDAVVQNQDNREHDILDSNDYYQFHGGMAAAVRHASGRQPSLYHGDHSNPAAPRMNTLREEIARVIRSRVVNPKWIDGVKRHGYKGAAEIAATVDYLYGYDATARVIADHQYALVADAYLHDPDTRAFLERHNPHALHGICERLVEAMQRGLWREPGAHRDAIEGYLLESEQHLEGARR</sequence>
<feature type="region of interest" description="Disordered" evidence="2">
    <location>
        <begin position="1001"/>
        <end position="1020"/>
    </location>
</feature>
<dbReference type="Pfam" id="PF02514">
    <property type="entry name" value="CobN-Mg_chel"/>
    <property type="match status" value="1"/>
</dbReference>
<dbReference type="Proteomes" id="UP000029424">
    <property type="component" value="Chromosome 1"/>
</dbReference>
<dbReference type="EC" id="6.6.1.2" evidence="1"/>
<feature type="domain" description="CobN/magnesium chelatase" evidence="3">
    <location>
        <begin position="140"/>
        <end position="1402"/>
    </location>
</feature>
<reference evidence="4 5" key="1">
    <citation type="submission" date="2014-06" db="EMBL/GenBank/DDBJ databases">
        <authorList>
            <person name="Bishop-Lilly K.A."/>
            <person name="Broomall S.M."/>
            <person name="Chain P.S."/>
            <person name="Chertkov O."/>
            <person name="Coyne S.R."/>
            <person name="Daligault H.E."/>
            <person name="Davenport K.W."/>
            <person name="Erkkila T."/>
            <person name="Frey K.G."/>
            <person name="Gibbons H.S."/>
            <person name="Gu W."/>
            <person name="Jaissle J."/>
            <person name="Johnson S.L."/>
            <person name="Koroleva G.I."/>
            <person name="Ladner J.T."/>
            <person name="Lo C.-C."/>
            <person name="Minogue T.D."/>
            <person name="Munk C."/>
            <person name="Palacios G.F."/>
            <person name="Redden C.L."/>
            <person name="Rosenzweig C.N."/>
            <person name="Scholz M.B."/>
            <person name="Teshima H."/>
            <person name="Xu Y."/>
        </authorList>
    </citation>
    <scope>NUCLEOTIDE SEQUENCE [LARGE SCALE GENOMIC DNA]</scope>
    <source>
        <strain evidence="4 5">EO147</strain>
    </source>
</reference>
<dbReference type="RefSeq" id="WP_081956037.1">
    <property type="nucleotide sequence ID" value="NZ_CP008726.1"/>
</dbReference>
<protein>
    <recommendedName>
        <fullName evidence="1">Cobaltochelatase subunit CobN</fullName>
        <ecNumber evidence="1">6.6.1.2</ecNumber>
    </recommendedName>
</protein>
<accession>A0AAI8FNW1</accession>
<evidence type="ECO:0000259" key="3">
    <source>
        <dbReference type="Pfam" id="PF02514"/>
    </source>
</evidence>
<evidence type="ECO:0000256" key="2">
    <source>
        <dbReference type="SAM" id="MobiDB-lite"/>
    </source>
</evidence>
<feature type="region of interest" description="Disordered" evidence="2">
    <location>
        <begin position="829"/>
        <end position="873"/>
    </location>
</feature>
<keyword evidence="5" id="KW-1185">Reference proteome</keyword>
<dbReference type="PANTHER" id="PTHR44119">
    <property type="entry name" value="MAGNESIUM-CHELATASE SUBUNIT CHLH, CHLOROPLASTIC"/>
    <property type="match status" value="1"/>
</dbReference>
<organism evidence="4 5">
    <name type="scientific">Burkholderia oklahomensis</name>
    <dbReference type="NCBI Taxonomy" id="342113"/>
    <lineage>
        <taxon>Bacteria</taxon>
        <taxon>Pseudomonadati</taxon>
        <taxon>Pseudomonadota</taxon>
        <taxon>Betaproteobacteria</taxon>
        <taxon>Burkholderiales</taxon>
        <taxon>Burkholderiaceae</taxon>
        <taxon>Burkholderia</taxon>
        <taxon>pseudomallei group</taxon>
    </lineage>
</organism>
<gene>
    <name evidence="4" type="primary">cobN</name>
    <name evidence="4" type="ORF">DM82_1282</name>
</gene>
<dbReference type="InterPro" id="IPR003672">
    <property type="entry name" value="CobN/Mg_chltase"/>
</dbReference>
<feature type="region of interest" description="Disordered" evidence="2">
    <location>
        <begin position="906"/>
        <end position="957"/>
    </location>
</feature>
<name>A0AAI8FNW1_9BURK</name>
<dbReference type="GO" id="GO:0009236">
    <property type="term" value="P:cobalamin biosynthetic process"/>
    <property type="evidence" value="ECO:0007669"/>
    <property type="project" value="UniProtKB-UniRule"/>
</dbReference>
<evidence type="ECO:0000313" key="5">
    <source>
        <dbReference type="Proteomes" id="UP000029424"/>
    </source>
</evidence>
<dbReference type="CDD" id="cd10150">
    <property type="entry name" value="CobN_like"/>
    <property type="match status" value="1"/>
</dbReference>
<evidence type="ECO:0000256" key="1">
    <source>
        <dbReference type="NCBIfam" id="TIGR02257"/>
    </source>
</evidence>
<dbReference type="KEGG" id="bok:DM82_1282"/>